<accession>A0A812SQN3</accession>
<dbReference type="Proteomes" id="UP000604046">
    <property type="component" value="Unassembled WGS sequence"/>
</dbReference>
<dbReference type="GO" id="GO:0016020">
    <property type="term" value="C:membrane"/>
    <property type="evidence" value="ECO:0007669"/>
    <property type="project" value="UniProtKB-SubCell"/>
</dbReference>
<dbReference type="PANTHER" id="PTHR23504:SF15">
    <property type="entry name" value="MAJOR FACILITATOR SUPERFAMILY (MFS) PROFILE DOMAIN-CONTAINING PROTEIN"/>
    <property type="match status" value="1"/>
</dbReference>
<gene>
    <name evidence="7" type="ORF">SNAT2548_LOCUS27451</name>
</gene>
<dbReference type="Gene3D" id="1.20.1250.20">
    <property type="entry name" value="MFS general substrate transporter like domains"/>
    <property type="match status" value="1"/>
</dbReference>
<dbReference type="InterPro" id="IPR036259">
    <property type="entry name" value="MFS_trans_sf"/>
</dbReference>
<keyword evidence="5 6" id="KW-0472">Membrane</keyword>
<evidence type="ECO:0000256" key="2">
    <source>
        <dbReference type="ARBA" id="ARBA00022448"/>
    </source>
</evidence>
<keyword evidence="4 6" id="KW-1133">Transmembrane helix</keyword>
<proteinExistence type="predicted"/>
<feature type="transmembrane region" description="Helical" evidence="6">
    <location>
        <begin position="215"/>
        <end position="233"/>
    </location>
</feature>
<feature type="transmembrane region" description="Helical" evidence="6">
    <location>
        <begin position="130"/>
        <end position="149"/>
    </location>
</feature>
<dbReference type="OrthoDB" id="5547497at2759"/>
<evidence type="ECO:0000256" key="5">
    <source>
        <dbReference type="ARBA" id="ARBA00023136"/>
    </source>
</evidence>
<keyword evidence="2" id="KW-0813">Transport</keyword>
<protein>
    <submittedName>
        <fullName evidence="7">Uncharacterized protein</fullName>
    </submittedName>
</protein>
<evidence type="ECO:0000256" key="4">
    <source>
        <dbReference type="ARBA" id="ARBA00022989"/>
    </source>
</evidence>
<feature type="transmembrane region" description="Helical" evidence="6">
    <location>
        <begin position="273"/>
        <end position="294"/>
    </location>
</feature>
<reference evidence="7" key="1">
    <citation type="submission" date="2021-02" db="EMBL/GenBank/DDBJ databases">
        <authorList>
            <person name="Dougan E. K."/>
            <person name="Rhodes N."/>
            <person name="Thang M."/>
            <person name="Chan C."/>
        </authorList>
    </citation>
    <scope>NUCLEOTIDE SEQUENCE</scope>
</reference>
<comment type="subcellular location">
    <subcellularLocation>
        <location evidence="1">Membrane</location>
        <topology evidence="1">Multi-pass membrane protein</topology>
    </subcellularLocation>
</comment>
<evidence type="ECO:0000313" key="7">
    <source>
        <dbReference type="EMBL" id="CAE7489540.1"/>
    </source>
</evidence>
<name>A0A812SQN3_9DINO</name>
<dbReference type="PANTHER" id="PTHR23504">
    <property type="entry name" value="MAJOR FACILITATOR SUPERFAMILY DOMAIN-CONTAINING PROTEIN 10"/>
    <property type="match status" value="1"/>
</dbReference>
<dbReference type="EMBL" id="CAJNDS010002470">
    <property type="protein sequence ID" value="CAE7489540.1"/>
    <property type="molecule type" value="Genomic_DNA"/>
</dbReference>
<evidence type="ECO:0000256" key="3">
    <source>
        <dbReference type="ARBA" id="ARBA00022692"/>
    </source>
</evidence>
<evidence type="ECO:0000256" key="1">
    <source>
        <dbReference type="ARBA" id="ARBA00004141"/>
    </source>
</evidence>
<evidence type="ECO:0000256" key="6">
    <source>
        <dbReference type="SAM" id="Phobius"/>
    </source>
</evidence>
<comment type="caution">
    <text evidence="7">The sequence shown here is derived from an EMBL/GenBank/DDBJ whole genome shotgun (WGS) entry which is preliminary data.</text>
</comment>
<organism evidence="7 8">
    <name type="scientific">Symbiodinium natans</name>
    <dbReference type="NCBI Taxonomy" id="878477"/>
    <lineage>
        <taxon>Eukaryota</taxon>
        <taxon>Sar</taxon>
        <taxon>Alveolata</taxon>
        <taxon>Dinophyceae</taxon>
        <taxon>Suessiales</taxon>
        <taxon>Symbiodiniaceae</taxon>
        <taxon>Symbiodinium</taxon>
    </lineage>
</organism>
<feature type="transmembrane region" description="Helical" evidence="6">
    <location>
        <begin position="306"/>
        <end position="329"/>
    </location>
</feature>
<evidence type="ECO:0000313" key="8">
    <source>
        <dbReference type="Proteomes" id="UP000604046"/>
    </source>
</evidence>
<keyword evidence="3 6" id="KW-0812">Transmembrane</keyword>
<dbReference type="AlphaFoldDB" id="A0A812SQN3"/>
<feature type="transmembrane region" description="Helical" evidence="6">
    <location>
        <begin position="188"/>
        <end position="209"/>
    </location>
</feature>
<dbReference type="SUPFAM" id="SSF103473">
    <property type="entry name" value="MFS general substrate transporter"/>
    <property type="match status" value="1"/>
</dbReference>
<keyword evidence="8" id="KW-1185">Reference proteome</keyword>
<sequence>MLAIMQLLAGQRWLQHSQAVACLWPILPFAALTAAEASVLYTQLPFIKTTFFAERRLAQAHAAAGEAKSTSRWNINCARTPKQLLCKVGTADAAYWDALLEGLAGVLAVPSALSLGILSDSHGRKPFLQLKALLNVASALLLLSATHAGSSLWPFLWVNSMDHSIDAAGVVLAVLADLTQDHKAERSTALGMLGTFVAGVACLCLVVASTLPSSTAAQVVLLISTLKLGLLLFHMPETGRRGAEEMEGVSIQIPDMLQEGVGILRRHAVMQRLAIVLCLASAGVTGRHIFLQFYLASNLGADKADFALLLPASIPGMVISFVFVLPLLAKASGELAALKAVDDMLRGEDSAAAFQCSEFHDGRYLFQSRACSRCARSPPIPSGRCCSPMQSWADRR</sequence>